<keyword evidence="1" id="KW-0732">Signal</keyword>
<evidence type="ECO:0000256" key="1">
    <source>
        <dbReference type="SAM" id="SignalP"/>
    </source>
</evidence>
<dbReference type="EMBL" id="MU007018">
    <property type="protein sequence ID" value="KAF2434058.1"/>
    <property type="molecule type" value="Genomic_DNA"/>
</dbReference>
<dbReference type="OrthoDB" id="3942708at2759"/>
<gene>
    <name evidence="2" type="ORF">EJ08DRAFT_22209</name>
</gene>
<proteinExistence type="predicted"/>
<keyword evidence="3" id="KW-1185">Reference proteome</keyword>
<dbReference type="AlphaFoldDB" id="A0A9P4NZE4"/>
<feature type="signal peptide" evidence="1">
    <location>
        <begin position="1"/>
        <end position="18"/>
    </location>
</feature>
<protein>
    <submittedName>
        <fullName evidence="2">Uncharacterized protein</fullName>
    </submittedName>
</protein>
<evidence type="ECO:0000313" key="3">
    <source>
        <dbReference type="Proteomes" id="UP000800235"/>
    </source>
</evidence>
<evidence type="ECO:0000313" key="2">
    <source>
        <dbReference type="EMBL" id="KAF2434058.1"/>
    </source>
</evidence>
<name>A0A9P4NZE4_9PEZI</name>
<dbReference type="Proteomes" id="UP000800235">
    <property type="component" value="Unassembled WGS sequence"/>
</dbReference>
<organism evidence="2 3">
    <name type="scientific">Tothia fuscella</name>
    <dbReference type="NCBI Taxonomy" id="1048955"/>
    <lineage>
        <taxon>Eukaryota</taxon>
        <taxon>Fungi</taxon>
        <taxon>Dikarya</taxon>
        <taxon>Ascomycota</taxon>
        <taxon>Pezizomycotina</taxon>
        <taxon>Dothideomycetes</taxon>
        <taxon>Pleosporomycetidae</taxon>
        <taxon>Venturiales</taxon>
        <taxon>Cylindrosympodiaceae</taxon>
        <taxon>Tothia</taxon>
    </lineage>
</organism>
<reference evidence="2" key="1">
    <citation type="journal article" date="2020" name="Stud. Mycol.">
        <title>101 Dothideomycetes genomes: a test case for predicting lifestyles and emergence of pathogens.</title>
        <authorList>
            <person name="Haridas S."/>
            <person name="Albert R."/>
            <person name="Binder M."/>
            <person name="Bloem J."/>
            <person name="Labutti K."/>
            <person name="Salamov A."/>
            <person name="Andreopoulos B."/>
            <person name="Baker S."/>
            <person name="Barry K."/>
            <person name="Bills G."/>
            <person name="Bluhm B."/>
            <person name="Cannon C."/>
            <person name="Castanera R."/>
            <person name="Culley D."/>
            <person name="Daum C."/>
            <person name="Ezra D."/>
            <person name="Gonzalez J."/>
            <person name="Henrissat B."/>
            <person name="Kuo A."/>
            <person name="Liang C."/>
            <person name="Lipzen A."/>
            <person name="Lutzoni F."/>
            <person name="Magnuson J."/>
            <person name="Mondo S."/>
            <person name="Nolan M."/>
            <person name="Ohm R."/>
            <person name="Pangilinan J."/>
            <person name="Park H.-J."/>
            <person name="Ramirez L."/>
            <person name="Alfaro M."/>
            <person name="Sun H."/>
            <person name="Tritt A."/>
            <person name="Yoshinaga Y."/>
            <person name="Zwiers L.-H."/>
            <person name="Turgeon B."/>
            <person name="Goodwin S."/>
            <person name="Spatafora J."/>
            <person name="Crous P."/>
            <person name="Grigoriev I."/>
        </authorList>
    </citation>
    <scope>NUCLEOTIDE SEQUENCE</scope>
    <source>
        <strain evidence="2">CBS 130266</strain>
    </source>
</reference>
<accession>A0A9P4NZE4</accession>
<feature type="chain" id="PRO_5040224274" evidence="1">
    <location>
        <begin position="19"/>
        <end position="110"/>
    </location>
</feature>
<sequence>MLLTTTLTLTFLTTFTSAWRVGLWPAPSSGRDQQYSGTIGAGRCHTLDSPIQLGKVTFDPRTTAWADMHSVIVYADKSCDPDFKIFSGDGIFLVGRAVYSSKTAKSFLVQ</sequence>
<comment type="caution">
    <text evidence="2">The sequence shown here is derived from an EMBL/GenBank/DDBJ whole genome shotgun (WGS) entry which is preliminary data.</text>
</comment>